<dbReference type="InterPro" id="IPR007110">
    <property type="entry name" value="Ig-like_dom"/>
</dbReference>
<organism evidence="2 3">
    <name type="scientific">Cirrhinus mrigala</name>
    <name type="common">Mrigala</name>
    <dbReference type="NCBI Taxonomy" id="683832"/>
    <lineage>
        <taxon>Eukaryota</taxon>
        <taxon>Metazoa</taxon>
        <taxon>Chordata</taxon>
        <taxon>Craniata</taxon>
        <taxon>Vertebrata</taxon>
        <taxon>Euteleostomi</taxon>
        <taxon>Actinopterygii</taxon>
        <taxon>Neopterygii</taxon>
        <taxon>Teleostei</taxon>
        <taxon>Ostariophysi</taxon>
        <taxon>Cypriniformes</taxon>
        <taxon>Cyprinidae</taxon>
        <taxon>Labeoninae</taxon>
        <taxon>Labeonini</taxon>
        <taxon>Cirrhinus</taxon>
    </lineage>
</organism>
<keyword evidence="3" id="KW-1185">Reference proteome</keyword>
<proteinExistence type="predicted"/>
<protein>
    <recommendedName>
        <fullName evidence="1">Ig-like domain-containing protein</fullName>
    </recommendedName>
</protein>
<feature type="non-terminal residue" evidence="2">
    <location>
        <position position="94"/>
    </location>
</feature>
<dbReference type="Proteomes" id="UP001529510">
    <property type="component" value="Unassembled WGS sequence"/>
</dbReference>
<dbReference type="InterPro" id="IPR013783">
    <property type="entry name" value="Ig-like_fold"/>
</dbReference>
<evidence type="ECO:0000259" key="1">
    <source>
        <dbReference type="PROSITE" id="PS50835"/>
    </source>
</evidence>
<dbReference type="Gene3D" id="2.60.40.10">
    <property type="entry name" value="Immunoglobulins"/>
    <property type="match status" value="1"/>
</dbReference>
<dbReference type="FunFam" id="2.60.40.10:FF:001170">
    <property type="entry name" value="Sema domain, immunoglobulin domain (Ig), short basic domain, secreted, (Semaphorin) 3F"/>
    <property type="match status" value="1"/>
</dbReference>
<evidence type="ECO:0000313" key="3">
    <source>
        <dbReference type="Proteomes" id="UP001529510"/>
    </source>
</evidence>
<feature type="non-terminal residue" evidence="2">
    <location>
        <position position="1"/>
    </location>
</feature>
<gene>
    <name evidence="2" type="ORF">M9458_048931</name>
</gene>
<comment type="caution">
    <text evidence="2">The sequence shown here is derived from an EMBL/GenBank/DDBJ whole genome shotgun (WGS) entry which is preliminary data.</text>
</comment>
<sequence>IQLSVPTGVPFYLSCPVDSHHASYKWEYNQKSIPCQQTQSECLLLIPAMTNDMYGNYKCTSNELDYTRIVKEYNLFYSHFNDASNDAFKLRAQD</sequence>
<dbReference type="EMBL" id="JAMKFB020000025">
    <property type="protein sequence ID" value="KAL0154668.1"/>
    <property type="molecule type" value="Genomic_DNA"/>
</dbReference>
<dbReference type="AlphaFoldDB" id="A0ABD0N2W0"/>
<dbReference type="InterPro" id="IPR036179">
    <property type="entry name" value="Ig-like_dom_sf"/>
</dbReference>
<evidence type="ECO:0000313" key="2">
    <source>
        <dbReference type="EMBL" id="KAL0154668.1"/>
    </source>
</evidence>
<dbReference type="Pfam" id="PF13895">
    <property type="entry name" value="Ig_2"/>
    <property type="match status" value="1"/>
</dbReference>
<dbReference type="SUPFAM" id="SSF48726">
    <property type="entry name" value="Immunoglobulin"/>
    <property type="match status" value="1"/>
</dbReference>
<reference evidence="2 3" key="1">
    <citation type="submission" date="2024-05" db="EMBL/GenBank/DDBJ databases">
        <title>Genome sequencing and assembly of Indian major carp, Cirrhinus mrigala (Hamilton, 1822).</title>
        <authorList>
            <person name="Mohindra V."/>
            <person name="Chowdhury L.M."/>
            <person name="Lal K."/>
            <person name="Jena J.K."/>
        </authorList>
    </citation>
    <scope>NUCLEOTIDE SEQUENCE [LARGE SCALE GENOMIC DNA]</scope>
    <source>
        <strain evidence="2">CM1030</strain>
        <tissue evidence="2">Blood</tissue>
    </source>
</reference>
<name>A0ABD0N2W0_CIRMR</name>
<accession>A0ABD0N2W0</accession>
<feature type="domain" description="Ig-like" evidence="1">
    <location>
        <begin position="1"/>
        <end position="76"/>
    </location>
</feature>
<dbReference type="PROSITE" id="PS50835">
    <property type="entry name" value="IG_LIKE"/>
    <property type="match status" value="1"/>
</dbReference>